<evidence type="ECO:0000313" key="2">
    <source>
        <dbReference type="EMBL" id="TVU04292.1"/>
    </source>
</evidence>
<dbReference type="OrthoDB" id="614998at2759"/>
<reference evidence="2 3" key="1">
    <citation type="journal article" date="2019" name="Sci. Rep.">
        <title>A high-quality genome of Eragrostis curvula grass provides insights into Poaceae evolution and supports new strategies to enhance forage quality.</title>
        <authorList>
            <person name="Carballo J."/>
            <person name="Santos B.A.C.M."/>
            <person name="Zappacosta D."/>
            <person name="Garbus I."/>
            <person name="Selva J.P."/>
            <person name="Gallo C.A."/>
            <person name="Diaz A."/>
            <person name="Albertini E."/>
            <person name="Caccamo M."/>
            <person name="Echenique V."/>
        </authorList>
    </citation>
    <scope>NUCLEOTIDE SEQUENCE [LARGE SCALE GENOMIC DNA]</scope>
    <source>
        <strain evidence="3">cv. Victoria</strain>
        <tissue evidence="2">Leaf</tissue>
    </source>
</reference>
<dbReference type="Gene3D" id="3.80.10.10">
    <property type="entry name" value="Ribonuclease Inhibitor"/>
    <property type="match status" value="2"/>
</dbReference>
<comment type="caution">
    <text evidence="2">The sequence shown here is derived from an EMBL/GenBank/DDBJ whole genome shotgun (WGS) entry which is preliminary data.</text>
</comment>
<dbReference type="PANTHER" id="PTHR33463">
    <property type="entry name" value="NB-ARC DOMAIN-CONTAINING PROTEIN-RELATED"/>
    <property type="match status" value="1"/>
</dbReference>
<gene>
    <name evidence="2" type="ORF">EJB05_50146</name>
</gene>
<evidence type="ECO:0000259" key="1">
    <source>
        <dbReference type="Pfam" id="PF23247"/>
    </source>
</evidence>
<name>A0A5J9SZ58_9POAL</name>
<evidence type="ECO:0000313" key="3">
    <source>
        <dbReference type="Proteomes" id="UP000324897"/>
    </source>
</evidence>
<sequence>MPFIGGHNIEETVQEIIPYLEDTSNTAHNAIYLDGCSGLGASAVLRAIAEEPPPSLREKFSNILHIDCSRWKSRRAMQRTIAEQLKLPPQVMDVLKRRDEEDDFSGVDEASRAEVADVTRATQVTFQSNRSLSCLVIFHNGSDNMVDFRDFGFPSFDWFSSNTLLWTFRGRLRLNEEIIEKVDSSHLFLYNRWWKFGINNYLKGEAREIVQHTQYKEIITTETAAECLMYLLWLNTEGHGIMNCNLETQASNYWVCDGIIQERQFDKPWEISAAIHQELRTDFSKKMELRTDYTFFKSARAQHWQSVTYTSDSIEKTEISPEITSYFLAAKNMSYAPLPINMCKESERLRVLKLSGCSFSFYSPPFCCCRGLRFLGLDHCKDQQQEEEEEEERKQGRPAMEFFQSLWVLDINQTDWEVDFSPDGVEKLAENIRDVHIRKGRIWGNNFAWRQLQNIRKLRVINPTSSWETGNKDEFKEMVKLELLDLTGNVTIQAVPSLSGATGLKILVLDGCVGLENVSPKELPPSLESFSFDARSISVDNPAKLSKISLAGCVNLKSILLSGAFPALEEINLSGTSIKKLDLRLIVGMLRVKKISLMGCKQLHTILWWTKGRPPEGMAAYHDEIPWPPPSDQHVDVGEGISLNDAESDRANIAIASLIHEHTRSLHVHDNSSMINIMPKIPTEFQVVWSFVLQWCRMERCPKLQAVFALNNLSHSHDFSKLEKLWASDLLMAHCIWNKRILFDVDSTFEALRRIHVHNCPRLKFVLPFSSEITLPQLEALHITRCGDLTQVFPWDDYVPEEYSKEDAVKKFPKLKQIHLFDLPNLQAICAAKMYTPMLESVRLRGCWGLRRLPVVGCRDSSHRPVVYCEKDCWEKLKWDGLHVGHHPTLYQQHYSSVYYKKRLLRGTMATYVAAFRCCRRCRMDQGFDSKVVVFARFDISQE</sequence>
<dbReference type="SUPFAM" id="SSF52058">
    <property type="entry name" value="L domain-like"/>
    <property type="match status" value="1"/>
</dbReference>
<proteinExistence type="predicted"/>
<dbReference type="Proteomes" id="UP000324897">
    <property type="component" value="Unassembled WGS sequence"/>
</dbReference>
<accession>A0A5J9SZ58</accession>
<dbReference type="InterPro" id="IPR057135">
    <property type="entry name" value="At4g27190-like_LRR"/>
</dbReference>
<dbReference type="Gramene" id="TVU04292">
    <property type="protein sequence ID" value="TVU04292"/>
    <property type="gene ID" value="EJB05_50146"/>
</dbReference>
<protein>
    <recommendedName>
        <fullName evidence="1">Disease resistance protein At4g27190-like leucine-rich repeats domain-containing protein</fullName>
    </recommendedName>
</protein>
<dbReference type="Pfam" id="PF23247">
    <property type="entry name" value="LRR_RPS2"/>
    <property type="match status" value="1"/>
</dbReference>
<dbReference type="InterPro" id="IPR032675">
    <property type="entry name" value="LRR_dom_sf"/>
</dbReference>
<dbReference type="PANTHER" id="PTHR33463:SF208">
    <property type="entry name" value="OS04G0166000 PROTEIN"/>
    <property type="match status" value="1"/>
</dbReference>
<keyword evidence="3" id="KW-1185">Reference proteome</keyword>
<feature type="domain" description="Disease resistance protein At4g27190-like leucine-rich repeats" evidence="1">
    <location>
        <begin position="733"/>
        <end position="853"/>
    </location>
</feature>
<dbReference type="InterPro" id="IPR050905">
    <property type="entry name" value="Plant_NBS-LRR"/>
</dbReference>
<dbReference type="EMBL" id="RWGY01000075">
    <property type="protein sequence ID" value="TVU04292.1"/>
    <property type="molecule type" value="Genomic_DNA"/>
</dbReference>
<organism evidence="2 3">
    <name type="scientific">Eragrostis curvula</name>
    <name type="common">weeping love grass</name>
    <dbReference type="NCBI Taxonomy" id="38414"/>
    <lineage>
        <taxon>Eukaryota</taxon>
        <taxon>Viridiplantae</taxon>
        <taxon>Streptophyta</taxon>
        <taxon>Embryophyta</taxon>
        <taxon>Tracheophyta</taxon>
        <taxon>Spermatophyta</taxon>
        <taxon>Magnoliopsida</taxon>
        <taxon>Liliopsida</taxon>
        <taxon>Poales</taxon>
        <taxon>Poaceae</taxon>
        <taxon>PACMAD clade</taxon>
        <taxon>Chloridoideae</taxon>
        <taxon>Eragrostideae</taxon>
        <taxon>Eragrostidinae</taxon>
        <taxon>Eragrostis</taxon>
    </lineage>
</organism>
<dbReference type="AlphaFoldDB" id="A0A5J9SZ58"/>